<reference evidence="8 9" key="1">
    <citation type="journal article" date="2015" name="Front. Microbiol.">
        <title>Genome sequence of the plant growth promoting endophytic yeast Rhodotorula graminis WP1.</title>
        <authorList>
            <person name="Firrincieli A."/>
            <person name="Otillar R."/>
            <person name="Salamov A."/>
            <person name="Schmutz J."/>
            <person name="Khan Z."/>
            <person name="Redman R.S."/>
            <person name="Fleck N.D."/>
            <person name="Lindquist E."/>
            <person name="Grigoriev I.V."/>
            <person name="Doty S.L."/>
        </authorList>
    </citation>
    <scope>NUCLEOTIDE SEQUENCE [LARGE SCALE GENOMIC DNA]</scope>
    <source>
        <strain evidence="8 9">WP1</strain>
    </source>
</reference>
<feature type="domain" description="Vacuolar protein sorting-associated protein 54 C-terminal" evidence="7">
    <location>
        <begin position="1"/>
        <end position="99"/>
    </location>
</feature>
<comment type="similarity">
    <text evidence="2">Belongs to the VPS54 family.</text>
</comment>
<dbReference type="RefSeq" id="XP_018271666.1">
    <property type="nucleotide sequence ID" value="XM_018412151.1"/>
</dbReference>
<proteinExistence type="inferred from homology"/>
<name>A0A194S4V5_RHOGW</name>
<evidence type="ECO:0000313" key="8">
    <source>
        <dbReference type="EMBL" id="KPV75617.1"/>
    </source>
</evidence>
<dbReference type="Pfam" id="PF07928">
    <property type="entry name" value="Vps54"/>
    <property type="match status" value="1"/>
</dbReference>
<dbReference type="PANTHER" id="PTHR12965">
    <property type="entry name" value="VACUOLAR PROTEIN SORTING 54"/>
    <property type="match status" value="1"/>
</dbReference>
<dbReference type="GO" id="GO:0019905">
    <property type="term" value="F:syntaxin binding"/>
    <property type="evidence" value="ECO:0007669"/>
    <property type="project" value="TreeGrafter"/>
</dbReference>
<dbReference type="Gene3D" id="6.10.250.860">
    <property type="match status" value="1"/>
</dbReference>
<sequence>MSKIIEFMKVFNSRTCQVVLGAGAMRSAGLKNITAKHLALASQALSIMIALIPYIREAVRRHLNPKQAVMLTEFDKLKRDYQEHQHEIHAKLVAIMSDRLQVHSRSLEGINFEEPAPRGPDTPNAYMEALVKEHNTLHKVLSRFLATETVAAIMGQVFSALDERLVEVFARVEPRSRSARDRMLVDVRYLRERLGELKGVEDNGPGKVRPTRFFFSHSSSRALTLPIIAGSRGARLG</sequence>
<evidence type="ECO:0000256" key="5">
    <source>
        <dbReference type="ARBA" id="ARBA00023034"/>
    </source>
</evidence>
<dbReference type="AlphaFoldDB" id="A0A194S4V5"/>
<keyword evidence="6" id="KW-0175">Coiled coil</keyword>
<protein>
    <recommendedName>
        <fullName evidence="7">Vacuolar protein sorting-associated protein 54 C-terminal domain-containing protein</fullName>
    </recommendedName>
</protein>
<evidence type="ECO:0000256" key="3">
    <source>
        <dbReference type="ARBA" id="ARBA00022448"/>
    </source>
</evidence>
<dbReference type="GeneID" id="28972600"/>
<dbReference type="EMBL" id="KQ474077">
    <property type="protein sequence ID" value="KPV75617.1"/>
    <property type="molecule type" value="Genomic_DNA"/>
</dbReference>
<dbReference type="OrthoDB" id="10259024at2759"/>
<dbReference type="STRING" id="578459.A0A194S4V5"/>
<evidence type="ECO:0000256" key="1">
    <source>
        <dbReference type="ARBA" id="ARBA00004601"/>
    </source>
</evidence>
<dbReference type="GO" id="GO:0015031">
    <property type="term" value="P:protein transport"/>
    <property type="evidence" value="ECO:0007669"/>
    <property type="project" value="UniProtKB-KW"/>
</dbReference>
<dbReference type="GO" id="GO:0005829">
    <property type="term" value="C:cytosol"/>
    <property type="evidence" value="ECO:0007669"/>
    <property type="project" value="GOC"/>
</dbReference>
<dbReference type="GO" id="GO:0000938">
    <property type="term" value="C:GARP complex"/>
    <property type="evidence" value="ECO:0007669"/>
    <property type="project" value="InterPro"/>
</dbReference>
<dbReference type="InterPro" id="IPR039745">
    <property type="entry name" value="Vps54"/>
</dbReference>
<dbReference type="GO" id="GO:0006896">
    <property type="term" value="P:Golgi to vacuole transport"/>
    <property type="evidence" value="ECO:0007669"/>
    <property type="project" value="TreeGrafter"/>
</dbReference>
<keyword evidence="5" id="KW-0333">Golgi apparatus</keyword>
<gene>
    <name evidence="8" type="ORF">RHOBADRAFT_13664</name>
</gene>
<dbReference type="Proteomes" id="UP000053890">
    <property type="component" value="Unassembled WGS sequence"/>
</dbReference>
<evidence type="ECO:0000256" key="6">
    <source>
        <dbReference type="ARBA" id="ARBA00023054"/>
    </source>
</evidence>
<evidence type="ECO:0000313" key="9">
    <source>
        <dbReference type="Proteomes" id="UP000053890"/>
    </source>
</evidence>
<dbReference type="GO" id="GO:0042147">
    <property type="term" value="P:retrograde transport, endosome to Golgi"/>
    <property type="evidence" value="ECO:0007669"/>
    <property type="project" value="InterPro"/>
</dbReference>
<comment type="subcellular location">
    <subcellularLocation>
        <location evidence="1">Golgi apparatus</location>
        <location evidence="1">trans-Golgi network</location>
    </subcellularLocation>
</comment>
<dbReference type="OMA" id="INAYMET"/>
<keyword evidence="3" id="KW-0813">Transport</keyword>
<evidence type="ECO:0000259" key="7">
    <source>
        <dbReference type="Pfam" id="PF07928"/>
    </source>
</evidence>
<dbReference type="InterPro" id="IPR012501">
    <property type="entry name" value="Vps54_C"/>
</dbReference>
<evidence type="ECO:0000256" key="4">
    <source>
        <dbReference type="ARBA" id="ARBA00022927"/>
    </source>
</evidence>
<keyword evidence="4" id="KW-0653">Protein transport</keyword>
<evidence type="ECO:0000256" key="2">
    <source>
        <dbReference type="ARBA" id="ARBA00009150"/>
    </source>
</evidence>
<dbReference type="PANTHER" id="PTHR12965:SF0">
    <property type="entry name" value="VACUOLAR PROTEIN SORTING-ASSOCIATED PROTEIN 54"/>
    <property type="match status" value="1"/>
</dbReference>
<organism evidence="8 9">
    <name type="scientific">Rhodotorula graminis (strain WP1)</name>
    <dbReference type="NCBI Taxonomy" id="578459"/>
    <lineage>
        <taxon>Eukaryota</taxon>
        <taxon>Fungi</taxon>
        <taxon>Dikarya</taxon>
        <taxon>Basidiomycota</taxon>
        <taxon>Pucciniomycotina</taxon>
        <taxon>Microbotryomycetes</taxon>
        <taxon>Sporidiobolales</taxon>
        <taxon>Sporidiobolaceae</taxon>
        <taxon>Rhodotorula</taxon>
    </lineage>
</organism>
<accession>A0A194S4V5</accession>
<keyword evidence="9" id="KW-1185">Reference proteome</keyword>